<comment type="caution">
    <text evidence="2">The sequence shown here is derived from an EMBL/GenBank/DDBJ whole genome shotgun (WGS) entry which is preliminary data.</text>
</comment>
<evidence type="ECO:0000256" key="1">
    <source>
        <dbReference type="ARBA" id="ARBA00009078"/>
    </source>
</evidence>
<dbReference type="AlphaFoldDB" id="A0AAE0EKE9"/>
<dbReference type="GO" id="GO:0000056">
    <property type="term" value="P:ribosomal small subunit export from nucleus"/>
    <property type="evidence" value="ECO:0007669"/>
    <property type="project" value="TreeGrafter"/>
</dbReference>
<dbReference type="GO" id="GO:0005829">
    <property type="term" value="C:cytosol"/>
    <property type="evidence" value="ECO:0007669"/>
    <property type="project" value="TreeGrafter"/>
</dbReference>
<keyword evidence="3" id="KW-1185">Reference proteome</keyword>
<dbReference type="GO" id="GO:0030688">
    <property type="term" value="C:preribosome, small subunit precursor"/>
    <property type="evidence" value="ECO:0007669"/>
    <property type="project" value="TreeGrafter"/>
</dbReference>
<dbReference type="GO" id="GO:0005634">
    <property type="term" value="C:nucleus"/>
    <property type="evidence" value="ECO:0007669"/>
    <property type="project" value="TreeGrafter"/>
</dbReference>
<dbReference type="PANTHER" id="PTHR21531">
    <property type="entry name" value="LOW-TEMPERATURE VIABILITY PROTEIN LTV1-RELATED"/>
    <property type="match status" value="1"/>
</dbReference>
<comment type="similarity">
    <text evidence="1">Belongs to the LTV1 family.</text>
</comment>
<proteinExistence type="inferred from homology"/>
<evidence type="ECO:0000313" key="2">
    <source>
        <dbReference type="EMBL" id="KAK3231728.1"/>
    </source>
</evidence>
<reference evidence="2" key="1">
    <citation type="journal article" date="2023" name="Plant J.">
        <title>Genome sequences and population genomics provide insights into the demographic history, inbreeding, and mutation load of two 'living fossil' tree species of Dipteronia.</title>
        <authorList>
            <person name="Feng Y."/>
            <person name="Comes H.P."/>
            <person name="Chen J."/>
            <person name="Zhu S."/>
            <person name="Lu R."/>
            <person name="Zhang X."/>
            <person name="Li P."/>
            <person name="Qiu J."/>
            <person name="Olsen K.M."/>
            <person name="Qiu Y."/>
        </authorList>
    </citation>
    <scope>NUCLEOTIDE SEQUENCE</scope>
    <source>
        <strain evidence="2">NBL</strain>
    </source>
</reference>
<dbReference type="EMBL" id="JANJYJ010000001">
    <property type="protein sequence ID" value="KAK3231728.1"/>
    <property type="molecule type" value="Genomic_DNA"/>
</dbReference>
<evidence type="ECO:0000313" key="3">
    <source>
        <dbReference type="Proteomes" id="UP001281410"/>
    </source>
</evidence>
<name>A0AAE0EKE9_9ROSI</name>
<accession>A0AAE0EKE9</accession>
<dbReference type="PANTHER" id="PTHR21531:SF0">
    <property type="entry name" value="PROTEIN LTV1 HOMOLOG"/>
    <property type="match status" value="1"/>
</dbReference>
<organism evidence="2 3">
    <name type="scientific">Dipteronia sinensis</name>
    <dbReference type="NCBI Taxonomy" id="43782"/>
    <lineage>
        <taxon>Eukaryota</taxon>
        <taxon>Viridiplantae</taxon>
        <taxon>Streptophyta</taxon>
        <taxon>Embryophyta</taxon>
        <taxon>Tracheophyta</taxon>
        <taxon>Spermatophyta</taxon>
        <taxon>Magnoliopsida</taxon>
        <taxon>eudicotyledons</taxon>
        <taxon>Gunneridae</taxon>
        <taxon>Pentapetalae</taxon>
        <taxon>rosids</taxon>
        <taxon>malvids</taxon>
        <taxon>Sapindales</taxon>
        <taxon>Sapindaceae</taxon>
        <taxon>Hippocastanoideae</taxon>
        <taxon>Acereae</taxon>
        <taxon>Dipteronia</taxon>
    </lineage>
</organism>
<dbReference type="InterPro" id="IPR007307">
    <property type="entry name" value="Ltv1"/>
</dbReference>
<protein>
    <submittedName>
        <fullName evidence="2">Uncharacterized protein</fullName>
    </submittedName>
</protein>
<sequence>MGKKKKFIDKKKAATFQLLARDSSDPYFDETPDNDRAYDASRVQVNEVKNDDAHERSIYSVASKSVGVKVQRAVDPEVGSFF</sequence>
<gene>
    <name evidence="2" type="ORF">Dsin_003609</name>
</gene>
<dbReference type="GO" id="GO:0042274">
    <property type="term" value="P:ribosomal small subunit biogenesis"/>
    <property type="evidence" value="ECO:0007669"/>
    <property type="project" value="InterPro"/>
</dbReference>
<dbReference type="Proteomes" id="UP001281410">
    <property type="component" value="Unassembled WGS sequence"/>
</dbReference>